<evidence type="ECO:0000259" key="9">
    <source>
        <dbReference type="PROSITE" id="PS50928"/>
    </source>
</evidence>
<keyword evidence="11" id="KW-1185">Reference proteome</keyword>
<feature type="region of interest" description="Disordered" evidence="8">
    <location>
        <begin position="1"/>
        <end position="32"/>
    </location>
</feature>
<evidence type="ECO:0000256" key="4">
    <source>
        <dbReference type="ARBA" id="ARBA00022692"/>
    </source>
</evidence>
<dbReference type="PANTHER" id="PTHR43744">
    <property type="entry name" value="ABC TRANSPORTER PERMEASE PROTEIN MG189-RELATED-RELATED"/>
    <property type="match status" value="1"/>
</dbReference>
<feature type="domain" description="ABC transmembrane type-1" evidence="9">
    <location>
        <begin position="107"/>
        <end position="302"/>
    </location>
</feature>
<evidence type="ECO:0000256" key="5">
    <source>
        <dbReference type="ARBA" id="ARBA00022989"/>
    </source>
</evidence>
<feature type="transmembrane region" description="Helical" evidence="7">
    <location>
        <begin position="230"/>
        <end position="253"/>
    </location>
</feature>
<feature type="transmembrane region" description="Helical" evidence="7">
    <location>
        <begin position="111"/>
        <end position="130"/>
    </location>
</feature>
<dbReference type="CDD" id="cd06261">
    <property type="entry name" value="TM_PBP2"/>
    <property type="match status" value="1"/>
</dbReference>
<feature type="transmembrane region" description="Helical" evidence="7">
    <location>
        <begin position="281"/>
        <end position="303"/>
    </location>
</feature>
<keyword evidence="6 7" id="KW-0472">Membrane</keyword>
<reference evidence="10" key="1">
    <citation type="submission" date="2023-06" db="EMBL/GenBank/DDBJ databases">
        <title>MT1 and MT2 Draft Genomes of Novel Species.</title>
        <authorList>
            <person name="Venkateswaran K."/>
        </authorList>
    </citation>
    <scope>NUCLEOTIDE SEQUENCE</scope>
    <source>
        <strain evidence="10">F6_8S_P_1B</strain>
    </source>
</reference>
<feature type="compositionally biased region" description="Low complexity" evidence="8">
    <location>
        <begin position="7"/>
        <end position="19"/>
    </location>
</feature>
<evidence type="ECO:0000313" key="11">
    <source>
        <dbReference type="Proteomes" id="UP001174208"/>
    </source>
</evidence>
<keyword evidence="2 7" id="KW-0813">Transport</keyword>
<evidence type="ECO:0000256" key="2">
    <source>
        <dbReference type="ARBA" id="ARBA00022448"/>
    </source>
</evidence>
<feature type="transmembrane region" description="Helical" evidence="7">
    <location>
        <begin position="175"/>
        <end position="192"/>
    </location>
</feature>
<comment type="subcellular location">
    <subcellularLocation>
        <location evidence="1 7">Cell membrane</location>
        <topology evidence="1 7">Multi-pass membrane protein</topology>
    </subcellularLocation>
</comment>
<sequence>MTAIVTDQQSADQQSAHAAGTRRSRLAAQRPPQRRGRGRVVVPHIVLAAFIVYFALPFWWLIVASTKSQQTLFDGKTSPLWFGGGFDLFSNIGSLFSYSGGLYGHWLGNSFLYAIAGGVGATVLSVLAGYGFSMYGFRGRRLFFAVVLGSVMVPATVLVIPLFVMMSNAHLTNTVWAVILPSMLNPFAVYLMKVYTDEAIPPEMVDAARVDGAGEVRIFARVALPLMRPAVVTVLLLSIVGTWNNFFLPLVMFSNPQLFPVTVGLGALQSQAQVNTGGQSLWNLVITGALISIIPLIVSFLTLQRYWQGGLSIGSVK</sequence>
<dbReference type="InterPro" id="IPR035906">
    <property type="entry name" value="MetI-like_sf"/>
</dbReference>
<evidence type="ECO:0000256" key="6">
    <source>
        <dbReference type="ARBA" id="ARBA00023136"/>
    </source>
</evidence>
<dbReference type="PANTHER" id="PTHR43744:SF12">
    <property type="entry name" value="ABC TRANSPORTER PERMEASE PROTEIN MG189-RELATED"/>
    <property type="match status" value="1"/>
</dbReference>
<feature type="transmembrane region" description="Helical" evidence="7">
    <location>
        <begin position="40"/>
        <end position="62"/>
    </location>
</feature>
<feature type="transmembrane region" description="Helical" evidence="7">
    <location>
        <begin position="142"/>
        <end position="163"/>
    </location>
</feature>
<proteinExistence type="inferred from homology"/>
<dbReference type="Gene3D" id="1.10.3720.10">
    <property type="entry name" value="MetI-like"/>
    <property type="match status" value="1"/>
</dbReference>
<dbReference type="InterPro" id="IPR000515">
    <property type="entry name" value="MetI-like"/>
</dbReference>
<comment type="caution">
    <text evidence="10">The sequence shown here is derived from an EMBL/GenBank/DDBJ whole genome shotgun (WGS) entry which is preliminary data.</text>
</comment>
<dbReference type="SUPFAM" id="SSF161098">
    <property type="entry name" value="MetI-like"/>
    <property type="match status" value="1"/>
</dbReference>
<evidence type="ECO:0000256" key="7">
    <source>
        <dbReference type="RuleBase" id="RU363032"/>
    </source>
</evidence>
<name>A0ABT8K9Z4_9MICO</name>
<organism evidence="10 11">
    <name type="scientific">Leifsonia williamsii</name>
    <dbReference type="NCBI Taxonomy" id="3035919"/>
    <lineage>
        <taxon>Bacteria</taxon>
        <taxon>Bacillati</taxon>
        <taxon>Actinomycetota</taxon>
        <taxon>Actinomycetes</taxon>
        <taxon>Micrococcales</taxon>
        <taxon>Microbacteriaceae</taxon>
        <taxon>Leifsonia</taxon>
    </lineage>
</organism>
<evidence type="ECO:0000256" key="8">
    <source>
        <dbReference type="SAM" id="MobiDB-lite"/>
    </source>
</evidence>
<dbReference type="Proteomes" id="UP001174208">
    <property type="component" value="Unassembled WGS sequence"/>
</dbReference>
<dbReference type="PROSITE" id="PS50928">
    <property type="entry name" value="ABC_TM1"/>
    <property type="match status" value="1"/>
</dbReference>
<protein>
    <submittedName>
        <fullName evidence="10">Carbohydrate ABC transporter permease</fullName>
    </submittedName>
</protein>
<dbReference type="RefSeq" id="WP_301211369.1">
    <property type="nucleotide sequence ID" value="NZ_JAROCF010000001.1"/>
</dbReference>
<comment type="similarity">
    <text evidence="7">Belongs to the binding-protein-dependent transport system permease family.</text>
</comment>
<keyword evidence="4 7" id="KW-0812">Transmembrane</keyword>
<evidence type="ECO:0000313" key="10">
    <source>
        <dbReference type="EMBL" id="MDN4614274.1"/>
    </source>
</evidence>
<dbReference type="EMBL" id="JAROCF010000001">
    <property type="protein sequence ID" value="MDN4614274.1"/>
    <property type="molecule type" value="Genomic_DNA"/>
</dbReference>
<gene>
    <name evidence="10" type="ORF">P5G50_07400</name>
</gene>
<evidence type="ECO:0000256" key="1">
    <source>
        <dbReference type="ARBA" id="ARBA00004651"/>
    </source>
</evidence>
<keyword evidence="5 7" id="KW-1133">Transmembrane helix</keyword>
<keyword evidence="3" id="KW-1003">Cell membrane</keyword>
<accession>A0ABT8K9Z4</accession>
<evidence type="ECO:0000256" key="3">
    <source>
        <dbReference type="ARBA" id="ARBA00022475"/>
    </source>
</evidence>
<dbReference type="Pfam" id="PF00528">
    <property type="entry name" value="BPD_transp_1"/>
    <property type="match status" value="1"/>
</dbReference>